<gene>
    <name evidence="7" type="ORF">EXM22_05175</name>
</gene>
<comment type="similarity">
    <text evidence="2">Belongs to the glycosyltransferase 2 family.</text>
</comment>
<evidence type="ECO:0000313" key="8">
    <source>
        <dbReference type="Proteomes" id="UP000324209"/>
    </source>
</evidence>
<dbReference type="SUPFAM" id="SSF53448">
    <property type="entry name" value="Nucleotide-diphospho-sugar transferases"/>
    <property type="match status" value="1"/>
</dbReference>
<name>A0A5C1QTG8_9SPIO</name>
<dbReference type="EMBL" id="CP036150">
    <property type="protein sequence ID" value="QEN09866.1"/>
    <property type="molecule type" value="Genomic_DNA"/>
</dbReference>
<dbReference type="Gene3D" id="3.90.550.10">
    <property type="entry name" value="Spore Coat Polysaccharide Biosynthesis Protein SpsA, Chain A"/>
    <property type="match status" value="1"/>
</dbReference>
<dbReference type="InterPro" id="IPR001173">
    <property type="entry name" value="Glyco_trans_2-like"/>
</dbReference>
<protein>
    <submittedName>
        <fullName evidence="7">Glucosyl-3-phosphoglycerate synthase</fullName>
        <ecNumber evidence="7">2.4.1.266</ecNumber>
    </submittedName>
</protein>
<sequence length="327" mass="37365">MAVKINSWLKDNTYHHSNFEDLKELIEEKEKQGLTISLCIPTLNEEKTIGKEVVMFKSELMNRYPLLDEIAVIDSGSDDKTLEIASSFGADTYLASDILPDLEPMKGKGENLWKAIYQLKGDIIVYIDADIKNIHPRFVYGMVGPLIKRPEVQYVKAFYDRPLAFSDSIRPSGGGRVTEILTRPLFSLFFPELTAIIQPLSGEYAVRREVLESIPFPIGYGVETSHILDVYHQFGMSAFAQTDLDQRVHRNQTTRALGKMSFGILQTFLNRLLQYGMIQDVVDLPTIFRQFQVKDEIFEAVEYNIPEAERPPMNTIAEYQKLNRGKK</sequence>
<dbReference type="PANTHER" id="PTHR48090:SF10">
    <property type="entry name" value="GLUCOSYL-3-PHOSPHOGLYCERATE SYNTHASE"/>
    <property type="match status" value="1"/>
</dbReference>
<evidence type="ECO:0000256" key="4">
    <source>
        <dbReference type="ARBA" id="ARBA00022679"/>
    </source>
</evidence>
<dbReference type="OrthoDB" id="9815923at2"/>
<evidence type="ECO:0000256" key="2">
    <source>
        <dbReference type="ARBA" id="ARBA00006739"/>
    </source>
</evidence>
<dbReference type="GO" id="GO:0016757">
    <property type="term" value="F:glycosyltransferase activity"/>
    <property type="evidence" value="ECO:0007669"/>
    <property type="project" value="UniProtKB-KW"/>
</dbReference>
<keyword evidence="8" id="KW-1185">Reference proteome</keyword>
<dbReference type="AlphaFoldDB" id="A0A5C1QTG8"/>
<dbReference type="InterPro" id="IPR050256">
    <property type="entry name" value="Glycosyltransferase_2"/>
</dbReference>
<keyword evidence="3 7" id="KW-0328">Glycosyltransferase</keyword>
<feature type="domain" description="Glycosyltransferase 2-like" evidence="6">
    <location>
        <begin position="37"/>
        <end position="161"/>
    </location>
</feature>
<dbReference type="Proteomes" id="UP000324209">
    <property type="component" value="Chromosome"/>
</dbReference>
<keyword evidence="4 7" id="KW-0808">Transferase</keyword>
<dbReference type="PANTHER" id="PTHR48090">
    <property type="entry name" value="UNDECAPRENYL-PHOSPHATE 4-DEOXY-4-FORMAMIDO-L-ARABINOSE TRANSFERASE-RELATED"/>
    <property type="match status" value="1"/>
</dbReference>
<evidence type="ECO:0000256" key="3">
    <source>
        <dbReference type="ARBA" id="ARBA00022676"/>
    </source>
</evidence>
<dbReference type="InterPro" id="IPR029044">
    <property type="entry name" value="Nucleotide-diphossugar_trans"/>
</dbReference>
<evidence type="ECO:0000313" key="7">
    <source>
        <dbReference type="EMBL" id="QEN09866.1"/>
    </source>
</evidence>
<dbReference type="EC" id="2.4.1.266" evidence="7"/>
<comment type="cofactor">
    <cofactor evidence="1">
        <name>Mg(2+)</name>
        <dbReference type="ChEBI" id="CHEBI:18420"/>
    </cofactor>
</comment>
<evidence type="ECO:0000259" key="6">
    <source>
        <dbReference type="Pfam" id="PF00535"/>
    </source>
</evidence>
<reference evidence="7 8" key="1">
    <citation type="submission" date="2019-02" db="EMBL/GenBank/DDBJ databases">
        <title>Complete Genome Sequence and Methylome Analysis of free living Spirochaetas.</title>
        <authorList>
            <person name="Fomenkov A."/>
            <person name="Dubinina G."/>
            <person name="Leshcheva N."/>
            <person name="Mikheeva N."/>
            <person name="Grabovich M."/>
            <person name="Vincze T."/>
            <person name="Roberts R.J."/>
        </authorList>
    </citation>
    <scope>NUCLEOTIDE SEQUENCE [LARGE SCALE GENOMIC DNA]</scope>
    <source>
        <strain evidence="7 8">K2</strain>
    </source>
</reference>
<accession>A0A5C1QTG8</accession>
<keyword evidence="5" id="KW-0460">Magnesium</keyword>
<proteinExistence type="inferred from homology"/>
<dbReference type="Pfam" id="PF00535">
    <property type="entry name" value="Glycos_transf_2"/>
    <property type="match status" value="1"/>
</dbReference>
<evidence type="ECO:0000256" key="1">
    <source>
        <dbReference type="ARBA" id="ARBA00001946"/>
    </source>
</evidence>
<dbReference type="KEGG" id="ock:EXM22_05175"/>
<dbReference type="NCBIfam" id="NF010496">
    <property type="entry name" value="PRK13915.1"/>
    <property type="match status" value="1"/>
</dbReference>
<evidence type="ECO:0000256" key="5">
    <source>
        <dbReference type="ARBA" id="ARBA00022842"/>
    </source>
</evidence>
<organism evidence="7 8">
    <name type="scientific">Oceanispirochaeta crateris</name>
    <dbReference type="NCBI Taxonomy" id="2518645"/>
    <lineage>
        <taxon>Bacteria</taxon>
        <taxon>Pseudomonadati</taxon>
        <taxon>Spirochaetota</taxon>
        <taxon>Spirochaetia</taxon>
        <taxon>Spirochaetales</taxon>
        <taxon>Spirochaetaceae</taxon>
        <taxon>Oceanispirochaeta</taxon>
    </lineage>
</organism>